<dbReference type="PROSITE" id="PS00028">
    <property type="entry name" value="ZINC_FINGER_C2H2_1"/>
    <property type="match status" value="1"/>
</dbReference>
<sequence>GPTQLETKEDFFESAVRERDLKNKKSVTTEKENASPCLFECNVPGCTQIFDSCEMLEKHLDVGKHIQVAKRSVYDTIRKDWATKFQSVDVLQDSSSETTIPPLVDNKSDKAETLEKGWALKKHSGNTRFSPAVKDYLTTLFVIGEKTGRKADPAEVERDMRNSRDSSNQRRFKRNEWLTKTQIKSFFSRLVASRRKNLAGFSIDQEEDVECLIEDLERNDLIDAVNDEIGLKHPITYDAFDLCQLHLEDKLNTFNVTMLKNIFFSSRDTI</sequence>
<feature type="non-terminal residue" evidence="2">
    <location>
        <position position="1"/>
    </location>
</feature>
<evidence type="ECO:0000313" key="2">
    <source>
        <dbReference type="EMBL" id="CAB4031295.1"/>
    </source>
</evidence>
<dbReference type="PANTHER" id="PTHR33845">
    <property type="entry name" value="C2H2-TYPE DOMAIN-CONTAINING PROTEIN"/>
    <property type="match status" value="1"/>
</dbReference>
<dbReference type="Proteomes" id="UP001152795">
    <property type="component" value="Unassembled WGS sequence"/>
</dbReference>
<accession>A0A7D9JKT7</accession>
<keyword evidence="3" id="KW-1185">Reference proteome</keyword>
<dbReference type="PANTHER" id="PTHR33845:SF1">
    <property type="entry name" value="C2H2-TYPE DOMAIN-CONTAINING PROTEIN"/>
    <property type="match status" value="1"/>
</dbReference>
<reference evidence="2" key="1">
    <citation type="submission" date="2020-04" db="EMBL/GenBank/DDBJ databases">
        <authorList>
            <person name="Alioto T."/>
            <person name="Alioto T."/>
            <person name="Gomez Garrido J."/>
        </authorList>
    </citation>
    <scope>NUCLEOTIDE SEQUENCE</scope>
    <source>
        <strain evidence="2">A484AB</strain>
    </source>
</reference>
<dbReference type="AlphaFoldDB" id="A0A7D9JKT7"/>
<protein>
    <submittedName>
        <fullName evidence="2">Uncharacterized protein</fullName>
    </submittedName>
</protein>
<evidence type="ECO:0000313" key="3">
    <source>
        <dbReference type="Proteomes" id="UP001152795"/>
    </source>
</evidence>
<gene>
    <name evidence="2" type="ORF">PACLA_8A030991</name>
</gene>
<evidence type="ECO:0000256" key="1">
    <source>
        <dbReference type="SAM" id="MobiDB-lite"/>
    </source>
</evidence>
<comment type="caution">
    <text evidence="2">The sequence shown here is derived from an EMBL/GenBank/DDBJ whole genome shotgun (WGS) entry which is preliminary data.</text>
</comment>
<feature type="region of interest" description="Disordered" evidence="1">
    <location>
        <begin position="151"/>
        <end position="170"/>
    </location>
</feature>
<feature type="compositionally biased region" description="Basic and acidic residues" evidence="1">
    <location>
        <begin position="151"/>
        <end position="168"/>
    </location>
</feature>
<name>A0A7D9JKT7_PARCT</name>
<organism evidence="2 3">
    <name type="scientific">Paramuricea clavata</name>
    <name type="common">Red gorgonian</name>
    <name type="synonym">Violescent sea-whip</name>
    <dbReference type="NCBI Taxonomy" id="317549"/>
    <lineage>
        <taxon>Eukaryota</taxon>
        <taxon>Metazoa</taxon>
        <taxon>Cnidaria</taxon>
        <taxon>Anthozoa</taxon>
        <taxon>Octocorallia</taxon>
        <taxon>Malacalcyonacea</taxon>
        <taxon>Plexauridae</taxon>
        <taxon>Paramuricea</taxon>
    </lineage>
</organism>
<proteinExistence type="predicted"/>
<dbReference type="InterPro" id="IPR013087">
    <property type="entry name" value="Znf_C2H2_type"/>
</dbReference>
<dbReference type="OrthoDB" id="5984134at2759"/>
<dbReference type="EMBL" id="CACRXK020017511">
    <property type="protein sequence ID" value="CAB4031295.1"/>
    <property type="molecule type" value="Genomic_DNA"/>
</dbReference>